<evidence type="ECO:0000313" key="6">
    <source>
        <dbReference type="EMBL" id="QLI62174.1"/>
    </source>
</evidence>
<dbReference type="InterPro" id="IPR001128">
    <property type="entry name" value="Cyt_P450"/>
</dbReference>
<dbReference type="SUPFAM" id="SSF48264">
    <property type="entry name" value="Cytochrome P450"/>
    <property type="match status" value="1"/>
</dbReference>
<organism evidence="6">
    <name type="scientific">Streltzoviella insularis</name>
    <dbReference type="NCBI Taxonomy" id="1206366"/>
    <lineage>
        <taxon>Eukaryota</taxon>
        <taxon>Metazoa</taxon>
        <taxon>Ecdysozoa</taxon>
        <taxon>Arthropoda</taxon>
        <taxon>Hexapoda</taxon>
        <taxon>Insecta</taxon>
        <taxon>Pterygota</taxon>
        <taxon>Neoptera</taxon>
        <taxon>Endopterygota</taxon>
        <taxon>Lepidoptera</taxon>
        <taxon>Glossata</taxon>
        <taxon>Ditrysia</taxon>
        <taxon>Cossoidea</taxon>
        <taxon>Cossidae</taxon>
        <taxon>Cossinae</taxon>
        <taxon>Streltzoviella</taxon>
    </lineage>
</organism>
<proteinExistence type="evidence at transcript level"/>
<dbReference type="Pfam" id="PF00067">
    <property type="entry name" value="p450"/>
    <property type="match status" value="1"/>
</dbReference>
<keyword evidence="4" id="KW-0503">Monooxygenase</keyword>
<accession>A0A7D5UMV1</accession>
<evidence type="ECO:0000256" key="5">
    <source>
        <dbReference type="PIRSR" id="PIRSR602401-1"/>
    </source>
</evidence>
<evidence type="ECO:0000256" key="4">
    <source>
        <dbReference type="ARBA" id="ARBA00023033"/>
    </source>
</evidence>
<keyword evidence="5" id="KW-0349">Heme</keyword>
<reference evidence="6" key="1">
    <citation type="journal article" date="2019" name="Sci. Rep.">
        <title>Antennal transcriptome analyses and olfactory protein identification in an important wood-boring moth pest, Streltzoviella insularis (Lepidoptera: Cossidae).</title>
        <authorList>
            <person name="Yang Y"/>
            <person name="Li W"/>
            <person name="Tao J Zong.S."/>
        </authorList>
    </citation>
    <scope>NUCLEOTIDE SEQUENCE</scope>
    <source>
        <tissue evidence="6">Antennae</tissue>
    </source>
</reference>
<dbReference type="GO" id="GO:0008395">
    <property type="term" value="F:steroid hydroxylase activity"/>
    <property type="evidence" value="ECO:0007669"/>
    <property type="project" value="TreeGrafter"/>
</dbReference>
<dbReference type="GO" id="GO:0005737">
    <property type="term" value="C:cytoplasm"/>
    <property type="evidence" value="ECO:0007669"/>
    <property type="project" value="TreeGrafter"/>
</dbReference>
<dbReference type="PANTHER" id="PTHR24300">
    <property type="entry name" value="CYTOCHROME P450 508A4-RELATED"/>
    <property type="match status" value="1"/>
</dbReference>
<dbReference type="EMBL" id="MT386890">
    <property type="protein sequence ID" value="QLI62174.1"/>
    <property type="molecule type" value="mRNA"/>
</dbReference>
<comment type="cofactor">
    <cofactor evidence="5">
        <name>heme</name>
        <dbReference type="ChEBI" id="CHEBI:30413"/>
    </cofactor>
</comment>
<reference evidence="6" key="2">
    <citation type="submission" date="2020-04" db="EMBL/GenBank/DDBJ databases">
        <authorList>
            <person name="Yang Y."/>
        </authorList>
    </citation>
    <scope>NUCLEOTIDE SEQUENCE</scope>
    <source>
        <tissue evidence="6">Antennae</tissue>
    </source>
</reference>
<dbReference type="PRINTS" id="PR00463">
    <property type="entry name" value="EP450I"/>
</dbReference>
<dbReference type="InterPro" id="IPR036396">
    <property type="entry name" value="Cyt_P450_sf"/>
</dbReference>
<dbReference type="Gene3D" id="1.10.630.10">
    <property type="entry name" value="Cytochrome P450"/>
    <property type="match status" value="1"/>
</dbReference>
<evidence type="ECO:0000256" key="2">
    <source>
        <dbReference type="ARBA" id="ARBA00022723"/>
    </source>
</evidence>
<evidence type="ECO:0000256" key="3">
    <source>
        <dbReference type="ARBA" id="ARBA00023004"/>
    </source>
</evidence>
<dbReference type="GO" id="GO:0020037">
    <property type="term" value="F:heme binding"/>
    <property type="evidence" value="ECO:0007669"/>
    <property type="project" value="InterPro"/>
</dbReference>
<dbReference type="PRINTS" id="PR00385">
    <property type="entry name" value="P450"/>
</dbReference>
<keyword evidence="4" id="KW-0560">Oxidoreductase</keyword>
<keyword evidence="2 5" id="KW-0479">Metal-binding</keyword>
<dbReference type="GO" id="GO:0005506">
    <property type="term" value="F:iron ion binding"/>
    <property type="evidence" value="ECO:0007669"/>
    <property type="project" value="InterPro"/>
</dbReference>
<dbReference type="GO" id="GO:0006805">
    <property type="term" value="P:xenobiotic metabolic process"/>
    <property type="evidence" value="ECO:0007669"/>
    <property type="project" value="TreeGrafter"/>
</dbReference>
<sequence length="539" mass="61901">MDFFFIWLMTFVVGFWIFKKMKEWQNLPPGPWGLPFVGYLPFIDKHEPHLTLTQLSKQYGPIYGIGMGNIYAVVLSDHKLIRDAFAKDSFSGRAPLYLTHGIMHGNGIICAEGALWKDQRKLITMWLKSFGMSKHSLSREKLEKRIASGVYELLENIEKASESSMDLSKLLTNSLGNVINEIIFGYKFPPEDITWHWLRQIQEEGCHEMGVAGAINFLPFIRFISSSTRKSMEVIVRGQAQTHRLYASIIAKRRKLLNIEKPKGAEYTPHAYLFNEHPEGHIKCIKYSKHASNTEVHYFSSEILIRTDGECILDNFLVEQKRRFDSNEECAQYMTDEQLLYLLADMFGAGLDTTSVTLAWFLLYMALYPEEQEIVRKEILSVYPEEDVVDSTRLPHLMAALCETQRIRSIVPVGIPHGCVQETYLANYRIPKGTMVVPLQWAIHMDPDVWEDPEIYKPSRFLAPDGTLLKPQEFIPFQTGKRMCPGDELSRMLSCGLVARLFRRKRIRLASEPPSPEEMRGKVGVTLSPPSVKYYCDPL</sequence>
<dbReference type="GO" id="GO:0016712">
    <property type="term" value="F:oxidoreductase activity, acting on paired donors, with incorporation or reduction of molecular oxygen, reduced flavin or flavoprotein as one donor, and incorporation of one atom of oxygen"/>
    <property type="evidence" value="ECO:0007669"/>
    <property type="project" value="TreeGrafter"/>
</dbReference>
<dbReference type="PANTHER" id="PTHR24300:SF403">
    <property type="entry name" value="CYTOCHROME P450 306A1"/>
    <property type="match status" value="1"/>
</dbReference>
<feature type="binding site" description="axial binding residue" evidence="5">
    <location>
        <position position="484"/>
    </location>
    <ligand>
        <name>heme</name>
        <dbReference type="ChEBI" id="CHEBI:30413"/>
    </ligand>
    <ligandPart>
        <name>Fe</name>
        <dbReference type="ChEBI" id="CHEBI:18248"/>
    </ligandPart>
</feature>
<name>A0A7D5UMV1_9NEOP</name>
<evidence type="ECO:0000256" key="1">
    <source>
        <dbReference type="ARBA" id="ARBA00010617"/>
    </source>
</evidence>
<dbReference type="AlphaFoldDB" id="A0A7D5UMV1"/>
<dbReference type="InterPro" id="IPR050182">
    <property type="entry name" value="Cytochrome_P450_fam2"/>
</dbReference>
<dbReference type="GO" id="GO:0006082">
    <property type="term" value="P:organic acid metabolic process"/>
    <property type="evidence" value="ECO:0007669"/>
    <property type="project" value="TreeGrafter"/>
</dbReference>
<comment type="similarity">
    <text evidence="1">Belongs to the cytochrome P450 family.</text>
</comment>
<keyword evidence="3 5" id="KW-0408">Iron</keyword>
<protein>
    <submittedName>
        <fullName evidence="6">Cytochrome P450 25</fullName>
    </submittedName>
</protein>
<dbReference type="InterPro" id="IPR002401">
    <property type="entry name" value="Cyt_P450_E_grp-I"/>
</dbReference>